<dbReference type="SMART" id="SM00530">
    <property type="entry name" value="HTH_XRE"/>
    <property type="match status" value="1"/>
</dbReference>
<evidence type="ECO:0000313" key="4">
    <source>
        <dbReference type="Proteomes" id="UP000824025"/>
    </source>
</evidence>
<reference evidence="3" key="2">
    <citation type="submission" date="2021-04" db="EMBL/GenBank/DDBJ databases">
        <authorList>
            <person name="Gilroy R."/>
        </authorList>
    </citation>
    <scope>NUCLEOTIDE SEQUENCE</scope>
    <source>
        <strain evidence="3">CHK192-19661</strain>
    </source>
</reference>
<evidence type="ECO:0000256" key="1">
    <source>
        <dbReference type="ARBA" id="ARBA00023125"/>
    </source>
</evidence>
<sequence>MFAKILKTLRKENDTTQCELADKLGVKQSTVSSWEIGRSRPTFEQVIAISNIFNTTTDYLLGKSDSESNYVYTDNKTLQNFYNDFGKLSKSEQNFIVKSVRAYAESKEENK</sequence>
<comment type="caution">
    <text evidence="3">The sequence shown here is derived from an EMBL/GenBank/DDBJ whole genome shotgun (WGS) entry which is preliminary data.</text>
</comment>
<accession>A0A9D2D7C0</accession>
<keyword evidence="1" id="KW-0238">DNA-binding</keyword>
<dbReference type="CDD" id="cd00093">
    <property type="entry name" value="HTH_XRE"/>
    <property type="match status" value="1"/>
</dbReference>
<dbReference type="PROSITE" id="PS50943">
    <property type="entry name" value="HTH_CROC1"/>
    <property type="match status" value="1"/>
</dbReference>
<name>A0A9D2D7C0_9FIRM</name>
<dbReference type="Gene3D" id="1.10.260.40">
    <property type="entry name" value="lambda repressor-like DNA-binding domains"/>
    <property type="match status" value="1"/>
</dbReference>
<reference evidence="3" key="1">
    <citation type="journal article" date="2021" name="PeerJ">
        <title>Extensive microbial diversity within the chicken gut microbiome revealed by metagenomics and culture.</title>
        <authorList>
            <person name="Gilroy R."/>
            <person name="Ravi A."/>
            <person name="Getino M."/>
            <person name="Pursley I."/>
            <person name="Horton D.L."/>
            <person name="Alikhan N.F."/>
            <person name="Baker D."/>
            <person name="Gharbi K."/>
            <person name="Hall N."/>
            <person name="Watson M."/>
            <person name="Adriaenssens E.M."/>
            <person name="Foster-Nyarko E."/>
            <person name="Jarju S."/>
            <person name="Secka A."/>
            <person name="Antonio M."/>
            <person name="Oren A."/>
            <person name="Chaudhuri R.R."/>
            <person name="La Ragione R."/>
            <person name="Hildebrand F."/>
            <person name="Pallen M.J."/>
        </authorList>
    </citation>
    <scope>NUCLEOTIDE SEQUENCE</scope>
    <source>
        <strain evidence="3">CHK192-19661</strain>
    </source>
</reference>
<dbReference type="PANTHER" id="PTHR46558">
    <property type="entry name" value="TRACRIPTIONAL REGULATORY PROTEIN-RELATED-RELATED"/>
    <property type="match status" value="1"/>
</dbReference>
<organism evidence="3 4">
    <name type="scientific">Candidatus Borkfalkia avicola</name>
    <dbReference type="NCBI Taxonomy" id="2838503"/>
    <lineage>
        <taxon>Bacteria</taxon>
        <taxon>Bacillati</taxon>
        <taxon>Bacillota</taxon>
        <taxon>Clostridia</taxon>
        <taxon>Christensenellales</taxon>
        <taxon>Christensenellaceae</taxon>
        <taxon>Candidatus Borkfalkia</taxon>
    </lineage>
</organism>
<dbReference type="Proteomes" id="UP000824025">
    <property type="component" value="Unassembled WGS sequence"/>
</dbReference>
<dbReference type="GO" id="GO:0003677">
    <property type="term" value="F:DNA binding"/>
    <property type="evidence" value="ECO:0007669"/>
    <property type="project" value="UniProtKB-KW"/>
</dbReference>
<feature type="domain" description="HTH cro/C1-type" evidence="2">
    <location>
        <begin position="6"/>
        <end position="60"/>
    </location>
</feature>
<dbReference type="AlphaFoldDB" id="A0A9D2D7C0"/>
<protein>
    <submittedName>
        <fullName evidence="3">Helix-turn-helix domain-containing protein</fullName>
    </submittedName>
</protein>
<gene>
    <name evidence="3" type="ORF">H9726_05765</name>
</gene>
<proteinExistence type="predicted"/>
<dbReference type="InterPro" id="IPR010982">
    <property type="entry name" value="Lambda_DNA-bd_dom_sf"/>
</dbReference>
<dbReference type="InterPro" id="IPR001387">
    <property type="entry name" value="Cro/C1-type_HTH"/>
</dbReference>
<dbReference type="Pfam" id="PF01381">
    <property type="entry name" value="HTH_3"/>
    <property type="match status" value="1"/>
</dbReference>
<dbReference type="PANTHER" id="PTHR46558:SF11">
    <property type="entry name" value="HTH-TYPE TRANSCRIPTIONAL REGULATOR XRE"/>
    <property type="match status" value="1"/>
</dbReference>
<evidence type="ECO:0000313" key="3">
    <source>
        <dbReference type="EMBL" id="HIZ09976.1"/>
    </source>
</evidence>
<evidence type="ECO:0000259" key="2">
    <source>
        <dbReference type="PROSITE" id="PS50943"/>
    </source>
</evidence>
<dbReference type="SUPFAM" id="SSF47413">
    <property type="entry name" value="lambda repressor-like DNA-binding domains"/>
    <property type="match status" value="1"/>
</dbReference>
<dbReference type="EMBL" id="DXCF01000030">
    <property type="protein sequence ID" value="HIZ09976.1"/>
    <property type="molecule type" value="Genomic_DNA"/>
</dbReference>